<evidence type="ECO:0000313" key="1">
    <source>
        <dbReference type="EMBL" id="GBN52463.1"/>
    </source>
</evidence>
<proteinExistence type="predicted"/>
<accession>A0A4Y2PNG9</accession>
<protein>
    <submittedName>
        <fullName evidence="1">Uncharacterized protein</fullName>
    </submittedName>
</protein>
<sequence>MLQKEDIVVDVACNLLKGLTAQRRDCRGTIVNELLEESKQPCLVLNVDPSFKEVNEIFGFLSPKQLTTLDNKALKEKATTLANLYQDDLDKEELYVEIESFKYSVKAATI</sequence>
<name>A0A4Y2PNG9_ARAVE</name>
<evidence type="ECO:0000313" key="2">
    <source>
        <dbReference type="Proteomes" id="UP000499080"/>
    </source>
</evidence>
<dbReference type="EMBL" id="BGPR01011681">
    <property type="protein sequence ID" value="GBN52463.1"/>
    <property type="molecule type" value="Genomic_DNA"/>
</dbReference>
<gene>
    <name evidence="1" type="ORF">AVEN_238010_1</name>
</gene>
<organism evidence="1 2">
    <name type="scientific">Araneus ventricosus</name>
    <name type="common">Orbweaver spider</name>
    <name type="synonym">Epeira ventricosa</name>
    <dbReference type="NCBI Taxonomy" id="182803"/>
    <lineage>
        <taxon>Eukaryota</taxon>
        <taxon>Metazoa</taxon>
        <taxon>Ecdysozoa</taxon>
        <taxon>Arthropoda</taxon>
        <taxon>Chelicerata</taxon>
        <taxon>Arachnida</taxon>
        <taxon>Araneae</taxon>
        <taxon>Araneomorphae</taxon>
        <taxon>Entelegynae</taxon>
        <taxon>Araneoidea</taxon>
        <taxon>Araneidae</taxon>
        <taxon>Araneus</taxon>
    </lineage>
</organism>
<comment type="caution">
    <text evidence="1">The sequence shown here is derived from an EMBL/GenBank/DDBJ whole genome shotgun (WGS) entry which is preliminary data.</text>
</comment>
<dbReference type="AlphaFoldDB" id="A0A4Y2PNG9"/>
<dbReference type="Proteomes" id="UP000499080">
    <property type="component" value="Unassembled WGS sequence"/>
</dbReference>
<reference evidence="1 2" key="1">
    <citation type="journal article" date="2019" name="Sci. Rep.">
        <title>Orb-weaving spider Araneus ventricosus genome elucidates the spidroin gene catalogue.</title>
        <authorList>
            <person name="Kono N."/>
            <person name="Nakamura H."/>
            <person name="Ohtoshi R."/>
            <person name="Moran D.A.P."/>
            <person name="Shinohara A."/>
            <person name="Yoshida Y."/>
            <person name="Fujiwara M."/>
            <person name="Mori M."/>
            <person name="Tomita M."/>
            <person name="Arakawa K."/>
        </authorList>
    </citation>
    <scope>NUCLEOTIDE SEQUENCE [LARGE SCALE GENOMIC DNA]</scope>
</reference>
<keyword evidence="2" id="KW-1185">Reference proteome</keyword>